<keyword evidence="3" id="KW-1185">Reference proteome</keyword>
<accession>A0ABT2J6C2</accession>
<dbReference type="RefSeq" id="WP_260190516.1">
    <property type="nucleotide sequence ID" value="NZ_JAFFZE010000009.1"/>
</dbReference>
<evidence type="ECO:0000313" key="3">
    <source>
        <dbReference type="Proteomes" id="UP001156441"/>
    </source>
</evidence>
<comment type="caution">
    <text evidence="2">The sequence shown here is derived from an EMBL/GenBank/DDBJ whole genome shotgun (WGS) entry which is preliminary data.</text>
</comment>
<proteinExistence type="predicted"/>
<gene>
    <name evidence="2" type="ORF">JT362_08455</name>
</gene>
<evidence type="ECO:0000313" key="2">
    <source>
        <dbReference type="EMBL" id="MCT2583144.1"/>
    </source>
</evidence>
<feature type="region of interest" description="Disordered" evidence="1">
    <location>
        <begin position="184"/>
        <end position="302"/>
    </location>
</feature>
<feature type="compositionally biased region" description="Basic residues" evidence="1">
    <location>
        <begin position="184"/>
        <end position="196"/>
    </location>
</feature>
<dbReference type="EMBL" id="JAFFZE010000009">
    <property type="protein sequence ID" value="MCT2583144.1"/>
    <property type="molecule type" value="Genomic_DNA"/>
</dbReference>
<organism evidence="2 3">
    <name type="scientific">Actinophytocola gossypii</name>
    <dbReference type="NCBI Taxonomy" id="2812003"/>
    <lineage>
        <taxon>Bacteria</taxon>
        <taxon>Bacillati</taxon>
        <taxon>Actinomycetota</taxon>
        <taxon>Actinomycetes</taxon>
        <taxon>Pseudonocardiales</taxon>
        <taxon>Pseudonocardiaceae</taxon>
    </lineage>
</organism>
<sequence>MTVTVDTDAHPVFRVYSAGNFGEVAPRRLSPMSWSLVGEPMERGTRKLAAKLWGRPAWAEGSHFVFVGYFGCRPYHNLAAYCHLSENIPGLTPKDVTDAYFEGVDAPDEVRALRVNPVRQVTGAARFLNELRDVGPRLRALEERVAELEWGLRAAATAGSPIALFGVLRDAEPVLAEAWALHSRARPGHAPVRARRRPDPATAGAHTPAGPDRRGRRPAPVRRRRRHRRPARTAPGLVPGGHPASRAVRCHPGDRDPASRGRAGQARRRTRASVSVKGGVSRWSRWRSSGRSTAPRRRFSSS</sequence>
<dbReference type="Proteomes" id="UP001156441">
    <property type="component" value="Unassembled WGS sequence"/>
</dbReference>
<name>A0ABT2J6C2_9PSEU</name>
<reference evidence="2 3" key="1">
    <citation type="submission" date="2021-02" db="EMBL/GenBank/DDBJ databases">
        <title>Actinophytocola xerophila sp. nov., isolated from soil of cotton cropping field.</title>
        <authorList>
            <person name="Huang R."/>
            <person name="Chen X."/>
            <person name="Ge X."/>
            <person name="Liu W."/>
        </authorList>
    </citation>
    <scope>NUCLEOTIDE SEQUENCE [LARGE SCALE GENOMIC DNA]</scope>
    <source>
        <strain evidence="2 3">S1-96</strain>
    </source>
</reference>
<protein>
    <submittedName>
        <fullName evidence="2">Uncharacterized protein</fullName>
    </submittedName>
</protein>
<feature type="compositionally biased region" description="Basic residues" evidence="1">
    <location>
        <begin position="214"/>
        <end position="231"/>
    </location>
</feature>
<evidence type="ECO:0000256" key="1">
    <source>
        <dbReference type="SAM" id="MobiDB-lite"/>
    </source>
</evidence>
<feature type="compositionally biased region" description="Low complexity" evidence="1">
    <location>
        <begin position="278"/>
        <end position="292"/>
    </location>
</feature>
<feature type="compositionally biased region" description="Low complexity" evidence="1">
    <location>
        <begin position="200"/>
        <end position="210"/>
    </location>
</feature>